<keyword evidence="2" id="KW-0808">Transferase</keyword>
<name>A0A420EDE3_9ALTE</name>
<dbReference type="PANTHER" id="PTHR42695">
    <property type="entry name" value="GLUTAMINE AMIDOTRANSFERASE YLR126C-RELATED"/>
    <property type="match status" value="1"/>
</dbReference>
<dbReference type="Pfam" id="PF00117">
    <property type="entry name" value="GATase"/>
    <property type="match status" value="1"/>
</dbReference>
<dbReference type="EMBL" id="RAQO01000005">
    <property type="protein sequence ID" value="RKF18759.1"/>
    <property type="molecule type" value="Genomic_DNA"/>
</dbReference>
<keyword evidence="3" id="KW-1185">Reference proteome</keyword>
<dbReference type="Gene3D" id="3.40.50.880">
    <property type="match status" value="1"/>
</dbReference>
<dbReference type="SUPFAM" id="SSF52317">
    <property type="entry name" value="Class I glutamine amidotransferase-like"/>
    <property type="match status" value="1"/>
</dbReference>
<dbReference type="InterPro" id="IPR017926">
    <property type="entry name" value="GATASE"/>
</dbReference>
<keyword evidence="2" id="KW-0315">Glutamine amidotransferase</keyword>
<evidence type="ECO:0000313" key="3">
    <source>
        <dbReference type="Proteomes" id="UP000286482"/>
    </source>
</evidence>
<dbReference type="PANTHER" id="PTHR42695:SF5">
    <property type="entry name" value="GLUTAMINE AMIDOTRANSFERASE YLR126C-RELATED"/>
    <property type="match status" value="1"/>
</dbReference>
<organism evidence="2 3">
    <name type="scientific">Alginatibacterium sediminis</name>
    <dbReference type="NCBI Taxonomy" id="2164068"/>
    <lineage>
        <taxon>Bacteria</taxon>
        <taxon>Pseudomonadati</taxon>
        <taxon>Pseudomonadota</taxon>
        <taxon>Gammaproteobacteria</taxon>
        <taxon>Alteromonadales</taxon>
        <taxon>Alteromonadaceae</taxon>
        <taxon>Alginatibacterium</taxon>
    </lineage>
</organism>
<comment type="caution">
    <text evidence="2">The sequence shown here is derived from an EMBL/GenBank/DDBJ whole genome shotgun (WGS) entry which is preliminary data.</text>
</comment>
<proteinExistence type="predicted"/>
<feature type="domain" description="Glutamine amidotransferase" evidence="1">
    <location>
        <begin position="44"/>
        <end position="176"/>
    </location>
</feature>
<dbReference type="CDD" id="cd01741">
    <property type="entry name" value="GATase1_1"/>
    <property type="match status" value="1"/>
</dbReference>
<dbReference type="AlphaFoldDB" id="A0A420EDE3"/>
<dbReference type="GO" id="GO:0016740">
    <property type="term" value="F:transferase activity"/>
    <property type="evidence" value="ECO:0007669"/>
    <property type="project" value="UniProtKB-KW"/>
</dbReference>
<protein>
    <submittedName>
        <fullName evidence="2">Type 1 glutamine amidotransferase</fullName>
    </submittedName>
</protein>
<sequence>MTTKSLTILRHNELEHPGRILKWCELRGIEVQEIYAFQEQSFPTLSGNQKLLLLGGPSNVGDPELEAEQAWLQACLTEGVSVFGICLGAQLLAFALGANITRLKRSELGWINLEMNQLKPDDILKPLSKLDQVFLWHDYLFDQPLGSISLGSSKDCVCQGFEIDRHLGLQFHPEWDQSMLAGFAKHEGWSAALIEQQPNRLVELESALFQCLDKWWAA</sequence>
<dbReference type="InterPro" id="IPR044992">
    <property type="entry name" value="ChyE-like"/>
</dbReference>
<evidence type="ECO:0000313" key="2">
    <source>
        <dbReference type="EMBL" id="RKF18759.1"/>
    </source>
</evidence>
<dbReference type="GO" id="GO:0005829">
    <property type="term" value="C:cytosol"/>
    <property type="evidence" value="ECO:0007669"/>
    <property type="project" value="TreeGrafter"/>
</dbReference>
<gene>
    <name evidence="2" type="ORF">DBZ36_10205</name>
</gene>
<dbReference type="InterPro" id="IPR029062">
    <property type="entry name" value="Class_I_gatase-like"/>
</dbReference>
<dbReference type="PROSITE" id="PS51273">
    <property type="entry name" value="GATASE_TYPE_1"/>
    <property type="match status" value="1"/>
</dbReference>
<dbReference type="OrthoDB" id="9813383at2"/>
<accession>A0A420EDE3</accession>
<reference evidence="2 3" key="1">
    <citation type="submission" date="2018-09" db="EMBL/GenBank/DDBJ databases">
        <authorList>
            <person name="Wang Z."/>
        </authorList>
    </citation>
    <scope>NUCLEOTIDE SEQUENCE [LARGE SCALE GENOMIC DNA]</scope>
    <source>
        <strain evidence="2 3">ALS 81</strain>
    </source>
</reference>
<evidence type="ECO:0000259" key="1">
    <source>
        <dbReference type="Pfam" id="PF00117"/>
    </source>
</evidence>
<dbReference type="RefSeq" id="WP_120354839.1">
    <property type="nucleotide sequence ID" value="NZ_RAQO01000005.1"/>
</dbReference>
<dbReference type="Proteomes" id="UP000286482">
    <property type="component" value="Unassembled WGS sequence"/>
</dbReference>